<keyword evidence="2" id="KW-1185">Reference proteome</keyword>
<evidence type="ECO:0000313" key="2">
    <source>
        <dbReference type="Proteomes" id="UP000789901"/>
    </source>
</evidence>
<accession>A0ABN7VRC8</accession>
<gene>
    <name evidence="1" type="ORF">GMARGA_LOCUS21894</name>
</gene>
<sequence>MVNVAGLYIISSSTKHGGRALYYILAEETWWPGSIFMFPEHKYILAKETLKGNTIKNVWGKYNLAKEGKDVEEFFKFLKTIKNISNLTTNSDNNVVKTLCNWIQFSDLKKDDVILSGVIDTRKFSRSLKAHLELRDVWHLINEDIVVHDIPIEFEKHIERVVLDDDDRILDEYYNNSSNRKFMKEEFRCLNNLIYKVTWHRKVKDSVKNQIKFLTQRVTVIFRRRRARSLEIKYEAFSCFKIIDG</sequence>
<organism evidence="1 2">
    <name type="scientific">Gigaspora margarita</name>
    <dbReference type="NCBI Taxonomy" id="4874"/>
    <lineage>
        <taxon>Eukaryota</taxon>
        <taxon>Fungi</taxon>
        <taxon>Fungi incertae sedis</taxon>
        <taxon>Mucoromycota</taxon>
        <taxon>Glomeromycotina</taxon>
        <taxon>Glomeromycetes</taxon>
        <taxon>Diversisporales</taxon>
        <taxon>Gigasporaceae</taxon>
        <taxon>Gigaspora</taxon>
    </lineage>
</organism>
<evidence type="ECO:0000313" key="1">
    <source>
        <dbReference type="EMBL" id="CAG8795000.1"/>
    </source>
</evidence>
<protein>
    <submittedName>
        <fullName evidence="1">19125_t:CDS:1</fullName>
    </submittedName>
</protein>
<name>A0ABN7VRC8_GIGMA</name>
<dbReference type="EMBL" id="CAJVQB010020643">
    <property type="protein sequence ID" value="CAG8795000.1"/>
    <property type="molecule type" value="Genomic_DNA"/>
</dbReference>
<comment type="caution">
    <text evidence="1">The sequence shown here is derived from an EMBL/GenBank/DDBJ whole genome shotgun (WGS) entry which is preliminary data.</text>
</comment>
<proteinExistence type="predicted"/>
<reference evidence="1 2" key="1">
    <citation type="submission" date="2021-06" db="EMBL/GenBank/DDBJ databases">
        <authorList>
            <person name="Kallberg Y."/>
            <person name="Tangrot J."/>
            <person name="Rosling A."/>
        </authorList>
    </citation>
    <scope>NUCLEOTIDE SEQUENCE [LARGE SCALE GENOMIC DNA]</scope>
    <source>
        <strain evidence="1 2">120-4 pot B 10/14</strain>
    </source>
</reference>
<dbReference type="Proteomes" id="UP000789901">
    <property type="component" value="Unassembled WGS sequence"/>
</dbReference>